<feature type="domain" description="OmpR/PhoB-type" evidence="7">
    <location>
        <begin position="1"/>
        <end position="98"/>
    </location>
</feature>
<dbReference type="Pfam" id="PF00486">
    <property type="entry name" value="Trans_reg_C"/>
    <property type="match status" value="1"/>
</dbReference>
<keyword evidence="6" id="KW-1133">Transmembrane helix</keyword>
<dbReference type="SMART" id="SM00028">
    <property type="entry name" value="TPR"/>
    <property type="match status" value="4"/>
</dbReference>
<keyword evidence="3 5" id="KW-0238">DNA-binding</keyword>
<keyword evidence="6" id="KW-0472">Membrane</keyword>
<keyword evidence="1" id="KW-0677">Repeat</keyword>
<dbReference type="Gene3D" id="1.10.10.10">
    <property type="entry name" value="Winged helix-like DNA-binding domain superfamily/Winged helix DNA-binding domain"/>
    <property type="match status" value="1"/>
</dbReference>
<evidence type="ECO:0000256" key="3">
    <source>
        <dbReference type="ARBA" id="ARBA00023125"/>
    </source>
</evidence>
<dbReference type="SUPFAM" id="SSF48452">
    <property type="entry name" value="TPR-like"/>
    <property type="match status" value="1"/>
</dbReference>
<evidence type="ECO:0000313" key="8">
    <source>
        <dbReference type="EMBL" id="GAA0858371.1"/>
    </source>
</evidence>
<dbReference type="PROSITE" id="PS51755">
    <property type="entry name" value="OMPR_PHOB"/>
    <property type="match status" value="1"/>
</dbReference>
<dbReference type="InterPro" id="IPR051685">
    <property type="entry name" value="Ycf3/AcsC/BcsC/TPR_MFPF"/>
</dbReference>
<evidence type="ECO:0000256" key="2">
    <source>
        <dbReference type="ARBA" id="ARBA00022803"/>
    </source>
</evidence>
<proteinExistence type="predicted"/>
<keyword evidence="6" id="KW-0812">Transmembrane</keyword>
<organism evidence="8 9">
    <name type="scientific">Aliiglaciecola litoralis</name>
    <dbReference type="NCBI Taxonomy" id="582857"/>
    <lineage>
        <taxon>Bacteria</taxon>
        <taxon>Pseudomonadati</taxon>
        <taxon>Pseudomonadota</taxon>
        <taxon>Gammaproteobacteria</taxon>
        <taxon>Alteromonadales</taxon>
        <taxon>Alteromonadaceae</taxon>
        <taxon>Aliiglaciecola</taxon>
    </lineage>
</organism>
<evidence type="ECO:0000256" key="1">
    <source>
        <dbReference type="ARBA" id="ARBA00022737"/>
    </source>
</evidence>
<feature type="DNA-binding region" description="OmpR/PhoB-type" evidence="5">
    <location>
        <begin position="1"/>
        <end position="98"/>
    </location>
</feature>
<evidence type="ECO:0000256" key="5">
    <source>
        <dbReference type="PROSITE-ProRule" id="PRU01091"/>
    </source>
</evidence>
<evidence type="ECO:0000259" key="7">
    <source>
        <dbReference type="PROSITE" id="PS51755"/>
    </source>
</evidence>
<dbReference type="InterPro" id="IPR036388">
    <property type="entry name" value="WH-like_DNA-bd_sf"/>
</dbReference>
<dbReference type="InterPro" id="IPR011990">
    <property type="entry name" value="TPR-like_helical_dom_sf"/>
</dbReference>
<dbReference type="InterPro" id="IPR016032">
    <property type="entry name" value="Sig_transdc_resp-reg_C-effctor"/>
</dbReference>
<sequence>MRYLFNGFEIDTVQFKLCSEDKALAIEPKVFDLLVYLIKNRHRTVTREELFDSVWQGQVVCDTSLSNHINSARKILGDNGHEQSVIATLRGRGYQFIADTQEIASPAKSISAPPTNRHKGLLYTAIIMLCIVLLGGLTIHLVNPDPDVTPSLRIAVLPFNNVKADPLSNYLGFAIADQIIGNIAYLEQVTVRASSSVRKYEMQIIDPIKVGKELNVEYVLTGNYVQLNDAIRINVELIEVAGNNLIWRETIQSASGDAFGLHTQIVKTVVGQLNLQLSSTETLPMNKDIPASAKAYDFYLQAIAYPITVEGGKRAIAMLEKSIELDSDFAPSYVELAYRTNYLALFNLKQNVSKHKAIALYKKALSLNPESRNALSGLANIYTETGETGKAIELSRQLIALNPRDAQAHFSLGYSYRFAGMVQEAISEMELALAIDPNNPRFRSIMMSYQAAEQYEQALAVFNHFPQSPDTLSFKNTILMQMGRMDEALALAEHRITLNPIGMWYGDAVILKAIMTGDYETGLQKVREQEAAVMNDAEASYIYARYYAALGDKQGCFKLLRRAINNGYFNYPLLQSIPFFFDSVRGEPEFQELLALAKQKHLAFKKQYF</sequence>
<name>A0ABP3WZL0_9ALTE</name>
<comment type="caution">
    <text evidence="8">The sequence shown here is derived from an EMBL/GenBank/DDBJ whole genome shotgun (WGS) entry which is preliminary data.</text>
</comment>
<dbReference type="Pfam" id="PF14559">
    <property type="entry name" value="TPR_19"/>
    <property type="match status" value="1"/>
</dbReference>
<dbReference type="EMBL" id="BAAAFD010000008">
    <property type="protein sequence ID" value="GAA0858371.1"/>
    <property type="molecule type" value="Genomic_DNA"/>
</dbReference>
<keyword evidence="9" id="KW-1185">Reference proteome</keyword>
<dbReference type="RefSeq" id="WP_343860963.1">
    <property type="nucleotide sequence ID" value="NZ_BAAAFD010000008.1"/>
</dbReference>
<evidence type="ECO:0000256" key="6">
    <source>
        <dbReference type="SAM" id="Phobius"/>
    </source>
</evidence>
<dbReference type="PROSITE" id="PS50005">
    <property type="entry name" value="TPR"/>
    <property type="match status" value="2"/>
</dbReference>
<dbReference type="PANTHER" id="PTHR44943">
    <property type="entry name" value="CELLULOSE SYNTHASE OPERON PROTEIN C"/>
    <property type="match status" value="1"/>
</dbReference>
<keyword evidence="2 4" id="KW-0802">TPR repeat</keyword>
<feature type="repeat" description="TPR" evidence="4">
    <location>
        <begin position="406"/>
        <end position="439"/>
    </location>
</feature>
<dbReference type="Gene3D" id="3.40.50.10070">
    <property type="entry name" value="TolB, N-terminal domain"/>
    <property type="match status" value="1"/>
</dbReference>
<dbReference type="InterPro" id="IPR001867">
    <property type="entry name" value="OmpR/PhoB-type_DNA-bd"/>
</dbReference>
<evidence type="ECO:0000313" key="9">
    <source>
        <dbReference type="Proteomes" id="UP001500359"/>
    </source>
</evidence>
<dbReference type="Gene3D" id="1.25.40.10">
    <property type="entry name" value="Tetratricopeptide repeat domain"/>
    <property type="match status" value="1"/>
</dbReference>
<dbReference type="Proteomes" id="UP001500359">
    <property type="component" value="Unassembled WGS sequence"/>
</dbReference>
<feature type="transmembrane region" description="Helical" evidence="6">
    <location>
        <begin position="121"/>
        <end position="142"/>
    </location>
</feature>
<dbReference type="CDD" id="cd00383">
    <property type="entry name" value="trans_reg_C"/>
    <property type="match status" value="1"/>
</dbReference>
<feature type="repeat" description="TPR" evidence="4">
    <location>
        <begin position="372"/>
        <end position="405"/>
    </location>
</feature>
<dbReference type="SUPFAM" id="SSF46894">
    <property type="entry name" value="C-terminal effector domain of the bipartite response regulators"/>
    <property type="match status" value="1"/>
</dbReference>
<dbReference type="InterPro" id="IPR019734">
    <property type="entry name" value="TPR_rpt"/>
</dbReference>
<dbReference type="PANTHER" id="PTHR44943:SF10">
    <property type="match status" value="1"/>
</dbReference>
<reference evidence="9" key="1">
    <citation type="journal article" date="2019" name="Int. J. Syst. Evol. Microbiol.">
        <title>The Global Catalogue of Microorganisms (GCM) 10K type strain sequencing project: providing services to taxonomists for standard genome sequencing and annotation.</title>
        <authorList>
            <consortium name="The Broad Institute Genomics Platform"/>
            <consortium name="The Broad Institute Genome Sequencing Center for Infectious Disease"/>
            <person name="Wu L."/>
            <person name="Ma J."/>
        </authorList>
    </citation>
    <scope>NUCLEOTIDE SEQUENCE [LARGE SCALE GENOMIC DNA]</scope>
    <source>
        <strain evidence="9">JCM 15896</strain>
    </source>
</reference>
<dbReference type="SMART" id="SM00862">
    <property type="entry name" value="Trans_reg_C"/>
    <property type="match status" value="1"/>
</dbReference>
<protein>
    <recommendedName>
        <fullName evidence="7">OmpR/PhoB-type domain-containing protein</fullName>
    </recommendedName>
</protein>
<evidence type="ECO:0000256" key="4">
    <source>
        <dbReference type="PROSITE-ProRule" id="PRU00339"/>
    </source>
</evidence>
<gene>
    <name evidence="8" type="ORF">GCM10009114_27750</name>
</gene>
<accession>A0ABP3WZL0</accession>